<comment type="caution">
    <text evidence="2">The sequence shown here is derived from an EMBL/GenBank/DDBJ whole genome shotgun (WGS) entry which is preliminary data.</text>
</comment>
<evidence type="ECO:0000313" key="2">
    <source>
        <dbReference type="EMBL" id="GGE28928.1"/>
    </source>
</evidence>
<dbReference type="OrthoDB" id="9790372at2"/>
<evidence type="ECO:0000256" key="1">
    <source>
        <dbReference type="SAM" id="MobiDB-lite"/>
    </source>
</evidence>
<dbReference type="GO" id="GO:0003677">
    <property type="term" value="F:DNA binding"/>
    <property type="evidence" value="ECO:0007669"/>
    <property type="project" value="UniProtKB-KW"/>
</dbReference>
<dbReference type="EMBL" id="BMJN01000009">
    <property type="protein sequence ID" value="GGE28928.1"/>
    <property type="molecule type" value="Genomic_DNA"/>
</dbReference>
<feature type="region of interest" description="Disordered" evidence="1">
    <location>
        <begin position="154"/>
        <end position="179"/>
    </location>
</feature>
<name>A0A917A7N9_9STRE</name>
<reference evidence="2" key="2">
    <citation type="submission" date="2020-09" db="EMBL/GenBank/DDBJ databases">
        <authorList>
            <person name="Sun Q."/>
            <person name="Zhou Y."/>
        </authorList>
    </citation>
    <scope>NUCLEOTIDE SEQUENCE</scope>
    <source>
        <strain evidence="2">CGMCC 1.15533</strain>
    </source>
</reference>
<dbReference type="Proteomes" id="UP000660801">
    <property type="component" value="Unassembled WGS sequence"/>
</dbReference>
<protein>
    <submittedName>
        <fullName evidence="2">DNA-binding protein</fullName>
    </submittedName>
</protein>
<organism evidence="2 3">
    <name type="scientific">Streptococcus himalayensis</name>
    <dbReference type="NCBI Taxonomy" id="1888195"/>
    <lineage>
        <taxon>Bacteria</taxon>
        <taxon>Bacillati</taxon>
        <taxon>Bacillota</taxon>
        <taxon>Bacilli</taxon>
        <taxon>Lactobacillales</taxon>
        <taxon>Streptococcaceae</taxon>
        <taxon>Streptococcus</taxon>
    </lineage>
</organism>
<keyword evidence="3" id="KW-1185">Reference proteome</keyword>
<dbReference type="Pfam" id="PF02620">
    <property type="entry name" value="YceD"/>
    <property type="match status" value="1"/>
</dbReference>
<proteinExistence type="predicted"/>
<dbReference type="AlphaFoldDB" id="A0A917A7N9"/>
<dbReference type="InterPro" id="IPR003772">
    <property type="entry name" value="YceD"/>
</dbReference>
<reference evidence="2" key="1">
    <citation type="journal article" date="2014" name="Int. J. Syst. Evol. Microbiol.">
        <title>Complete genome sequence of Corynebacterium casei LMG S-19264T (=DSM 44701T), isolated from a smear-ripened cheese.</title>
        <authorList>
            <consortium name="US DOE Joint Genome Institute (JGI-PGF)"/>
            <person name="Walter F."/>
            <person name="Albersmeier A."/>
            <person name="Kalinowski J."/>
            <person name="Ruckert C."/>
        </authorList>
    </citation>
    <scope>NUCLEOTIDE SEQUENCE</scope>
    <source>
        <strain evidence="2">CGMCC 1.15533</strain>
    </source>
</reference>
<gene>
    <name evidence="2" type="ORF">GCM10011510_07730</name>
</gene>
<sequence>MKLNIQEIKKNSEGLSFDQQLELAEALKARNAEILDVKEIAVKGTVRYEDALYFLDYTLSYTIVLASSRSMEPVAKKETYLVQEIFMETDSSPVKQELIEEELVLPIEGDDIDVSESVADNILLNIPLKVLTEEEERSADMPSGQNWQVLTEEDYERQQKAQKAENSPFAGLQQLFDED</sequence>
<keyword evidence="2" id="KW-0238">DNA-binding</keyword>
<accession>A0A917A7N9</accession>
<dbReference type="RefSeq" id="WP_068991181.1">
    <property type="nucleotide sequence ID" value="NZ_BMJN01000009.1"/>
</dbReference>
<evidence type="ECO:0000313" key="3">
    <source>
        <dbReference type="Proteomes" id="UP000660801"/>
    </source>
</evidence>